<evidence type="ECO:0000256" key="17">
    <source>
        <dbReference type="PIRSR" id="PIRSR001191-1"/>
    </source>
</evidence>
<feature type="binding site" evidence="19">
    <location>
        <position position="181"/>
    </location>
    <ligand>
        <name>Ca(2+)</name>
        <dbReference type="ChEBI" id="CHEBI:29108"/>
        <label>3</label>
    </ligand>
</feature>
<keyword evidence="11 19" id="KW-0106">Calcium</keyword>
<evidence type="ECO:0000256" key="21">
    <source>
        <dbReference type="PROSITE-ProRule" id="PRU01011"/>
    </source>
</evidence>
<feature type="binding site" evidence="19">
    <location>
        <position position="148"/>
    </location>
    <ligand>
        <name>Zn(2+)</name>
        <dbReference type="ChEBI" id="CHEBI:29105"/>
        <label>1</label>
    </ligand>
</feature>
<dbReference type="SMART" id="SM00120">
    <property type="entry name" value="HX"/>
    <property type="match status" value="4"/>
</dbReference>
<dbReference type="SUPFAM" id="SSF55486">
    <property type="entry name" value="Metalloproteases ('zincins'), catalytic domain"/>
    <property type="match status" value="1"/>
</dbReference>
<feature type="binding site" evidence="19">
    <location>
        <position position="507"/>
    </location>
    <ligand>
        <name>Ca(2+)</name>
        <dbReference type="ChEBI" id="CHEBI:29108"/>
        <label>5</label>
    </ligand>
</feature>
<dbReference type="InterPro" id="IPR033739">
    <property type="entry name" value="M10A_MMP"/>
</dbReference>
<feature type="repeat" description="Hemopexin" evidence="21">
    <location>
        <begin position="550"/>
        <end position="597"/>
    </location>
</feature>
<feature type="compositionally biased region" description="Pro residues" evidence="22">
    <location>
        <begin position="249"/>
        <end position="270"/>
    </location>
</feature>
<keyword evidence="4" id="KW-0165">Cleavage on pair of basic residues</keyword>
<feature type="binding site" evidence="18">
    <location>
        <position position="205"/>
    </location>
    <ligand>
        <name>Zn(2+)</name>
        <dbReference type="ChEBI" id="CHEBI:29105"/>
        <label>2</label>
        <note>catalytic</note>
    </ligand>
</feature>
<evidence type="ECO:0000256" key="6">
    <source>
        <dbReference type="ARBA" id="ARBA00022723"/>
    </source>
</evidence>
<dbReference type="GO" id="GO:0030198">
    <property type="term" value="P:extracellular matrix organization"/>
    <property type="evidence" value="ECO:0007669"/>
    <property type="project" value="TreeGrafter"/>
</dbReference>
<comment type="cofactor">
    <cofactor evidence="19">
        <name>Zn(2+)</name>
        <dbReference type="ChEBI" id="CHEBI:29105"/>
    </cofactor>
    <text evidence="19">Binds 2 Zn(2+) ions per subunit.</text>
</comment>
<keyword evidence="9" id="KW-0378">Hydrolase</keyword>
<dbReference type="InterPro" id="IPR018487">
    <property type="entry name" value="Hemopexin-like_repeat"/>
</dbReference>
<feature type="binding site" evidence="19">
    <location>
        <position position="150"/>
    </location>
    <ligand>
        <name>Zn(2+)</name>
        <dbReference type="ChEBI" id="CHEBI:29105"/>
        <label>1</label>
    </ligand>
</feature>
<dbReference type="InterPro" id="IPR000585">
    <property type="entry name" value="Hemopexin-like_dom"/>
</dbReference>
<comment type="similarity">
    <text evidence="2">Belongs to the peptidase M10A family.</text>
</comment>
<keyword evidence="12 23" id="KW-1133">Transmembrane helix</keyword>
<feature type="binding site" description="in inhibited form" evidence="19">
    <location>
        <position position="56"/>
    </location>
    <ligand>
        <name>Zn(2+)</name>
        <dbReference type="ChEBI" id="CHEBI:29105"/>
        <label>2</label>
        <note>catalytic</note>
    </ligand>
</feature>
<feature type="binding site" evidence="19">
    <location>
        <position position="176"/>
    </location>
    <ligand>
        <name>Zn(2+)</name>
        <dbReference type="ChEBI" id="CHEBI:29105"/>
        <label>1</label>
    </ligand>
</feature>
<dbReference type="MEROPS" id="M10.016"/>
<feature type="region of interest" description="Disordered" evidence="22">
    <location>
        <begin position="238"/>
        <end position="297"/>
    </location>
</feature>
<dbReference type="PANTHER" id="PTHR10201:SF26">
    <property type="entry name" value="MATRIX METALLOPROTEINASE-16"/>
    <property type="match status" value="1"/>
</dbReference>
<evidence type="ECO:0000256" key="7">
    <source>
        <dbReference type="ARBA" id="ARBA00022729"/>
    </source>
</evidence>
<keyword evidence="13" id="KW-0482">Metalloprotease</keyword>
<dbReference type="PROSITE" id="PS00546">
    <property type="entry name" value="CYSTEINE_SWITCH"/>
    <property type="match status" value="1"/>
</dbReference>
<feature type="repeat" description="Hemopexin" evidence="21">
    <location>
        <begin position="399"/>
        <end position="453"/>
    </location>
</feature>
<evidence type="ECO:0000256" key="23">
    <source>
        <dbReference type="SAM" id="Phobius"/>
    </source>
</evidence>
<dbReference type="InterPro" id="IPR006026">
    <property type="entry name" value="Peptidase_Metallo"/>
</dbReference>
<feature type="binding site" evidence="19">
    <location>
        <position position="155"/>
    </location>
    <ligand>
        <name>Ca(2+)</name>
        <dbReference type="ChEBI" id="CHEBI:29108"/>
        <label>3</label>
    </ligand>
</feature>
<feature type="binding site" evidence="19">
    <location>
        <position position="138"/>
    </location>
    <ligand>
        <name>Ca(2+)</name>
        <dbReference type="ChEBI" id="CHEBI:29108"/>
        <label>2</label>
    </ligand>
</feature>
<dbReference type="SMART" id="SM00235">
    <property type="entry name" value="ZnMc"/>
    <property type="match status" value="1"/>
</dbReference>
<feature type="binding site" evidence="19">
    <location>
        <position position="172"/>
    </location>
    <ligand>
        <name>Ca(2+)</name>
        <dbReference type="ChEBI" id="CHEBI:29108"/>
        <label>2</label>
    </ligand>
</feature>
<dbReference type="GO" id="GO:0006508">
    <property type="term" value="P:proteolysis"/>
    <property type="evidence" value="ECO:0007669"/>
    <property type="project" value="UniProtKB-KW"/>
</dbReference>
<evidence type="ECO:0000256" key="16">
    <source>
        <dbReference type="ARBA" id="ARBA00023157"/>
    </source>
</evidence>
<evidence type="ECO:0000259" key="24">
    <source>
        <dbReference type="SMART" id="SM00235"/>
    </source>
</evidence>
<evidence type="ECO:0000256" key="3">
    <source>
        <dbReference type="ARBA" id="ARBA00022670"/>
    </source>
</evidence>
<feature type="binding site" evidence="19">
    <location>
        <position position="219"/>
    </location>
    <ligand>
        <name>Zn(2+)</name>
        <dbReference type="ChEBI" id="CHEBI:29105"/>
        <label>2</label>
        <note>catalytic</note>
    </ligand>
</feature>
<dbReference type="InterPro" id="IPR036375">
    <property type="entry name" value="Hemopexin-like_dom_sf"/>
</dbReference>
<dbReference type="GO" id="GO:0030574">
    <property type="term" value="P:collagen catabolic process"/>
    <property type="evidence" value="ECO:0007669"/>
    <property type="project" value="TreeGrafter"/>
</dbReference>
<dbReference type="Pfam" id="PF00413">
    <property type="entry name" value="Peptidase_M10"/>
    <property type="match status" value="1"/>
</dbReference>
<keyword evidence="10 18" id="KW-0862">Zinc</keyword>
<dbReference type="Gene3D" id="2.110.10.10">
    <property type="entry name" value="Hemopexin-like domain"/>
    <property type="match status" value="1"/>
</dbReference>
<dbReference type="InterPro" id="IPR036365">
    <property type="entry name" value="PGBD-like_sf"/>
</dbReference>
<feature type="domain" description="Peptidase metallopeptidase" evidence="24">
    <location>
        <begin position="78"/>
        <end position="247"/>
    </location>
</feature>
<dbReference type="InterPro" id="IPR024079">
    <property type="entry name" value="MetalloPept_cat_dom_sf"/>
</dbReference>
<feature type="binding site" evidence="19">
    <location>
        <position position="458"/>
    </location>
    <ligand>
        <name>Ca(2+)</name>
        <dbReference type="ChEBI" id="CHEBI:29108"/>
        <label>4</label>
    </ligand>
</feature>
<accession>M7CM57</accession>
<comment type="cofactor">
    <cofactor evidence="19">
        <name>Ca(2+)</name>
        <dbReference type="ChEBI" id="CHEBI:29108"/>
    </cofactor>
    <text evidence="19">Can bind about 5 Ca(2+) ions per subunit.</text>
</comment>
<dbReference type="Pfam" id="PF11857">
    <property type="entry name" value="DUF3377"/>
    <property type="match status" value="1"/>
</dbReference>
<evidence type="ECO:0000256" key="10">
    <source>
        <dbReference type="ARBA" id="ARBA00022833"/>
    </source>
</evidence>
<feature type="binding site" evidence="19">
    <location>
        <position position="163"/>
    </location>
    <ligand>
        <name>Zn(2+)</name>
        <dbReference type="ChEBI" id="CHEBI:29105"/>
        <label>1</label>
    </ligand>
</feature>
<feature type="binding site" evidence="19">
    <location>
        <position position="557"/>
    </location>
    <ligand>
        <name>Ca(2+)</name>
        <dbReference type="ChEBI" id="CHEBI:29108"/>
        <label>5</label>
    </ligand>
</feature>
<dbReference type="SUPFAM" id="SSF50923">
    <property type="entry name" value="Hemopexin-like domain"/>
    <property type="match status" value="1"/>
</dbReference>
<evidence type="ECO:0000256" key="18">
    <source>
        <dbReference type="PIRSR" id="PIRSR001191-2"/>
    </source>
</evidence>
<evidence type="ECO:0000256" key="5">
    <source>
        <dbReference type="ARBA" id="ARBA00022692"/>
    </source>
</evidence>
<dbReference type="InterPro" id="IPR021190">
    <property type="entry name" value="Pept_M10A"/>
</dbReference>
<organism evidence="25 26">
    <name type="scientific">Chelonia mydas</name>
    <name type="common">Green sea-turtle</name>
    <name type="synonym">Chelonia agassizi</name>
    <dbReference type="NCBI Taxonomy" id="8469"/>
    <lineage>
        <taxon>Eukaryota</taxon>
        <taxon>Metazoa</taxon>
        <taxon>Chordata</taxon>
        <taxon>Craniata</taxon>
        <taxon>Vertebrata</taxon>
        <taxon>Euteleostomi</taxon>
        <taxon>Archelosauria</taxon>
        <taxon>Testudinata</taxon>
        <taxon>Testudines</taxon>
        <taxon>Cryptodira</taxon>
        <taxon>Durocryptodira</taxon>
        <taxon>Americhelydia</taxon>
        <taxon>Chelonioidea</taxon>
        <taxon>Cheloniidae</taxon>
        <taxon>Chelonia</taxon>
    </lineage>
</organism>
<keyword evidence="6 18" id="KW-0479">Metal-binding</keyword>
<keyword evidence="8" id="KW-0677">Repeat</keyword>
<dbReference type="GO" id="GO:0008270">
    <property type="term" value="F:zinc ion binding"/>
    <property type="evidence" value="ECO:0007669"/>
    <property type="project" value="InterPro"/>
</dbReference>
<keyword evidence="16" id="KW-1015">Disulfide bond</keyword>
<evidence type="ECO:0000256" key="1">
    <source>
        <dbReference type="ARBA" id="ARBA00004479"/>
    </source>
</evidence>
<sequence length="672" mass="77201">WLQKYGYLPPTDPSMSVLRSAETMQSAIAAMQQFYGINMTGKVDRNTIDWMKKPRCGVPDQRRGRSKFNIRRKRYALTGQKWQHKHITYSIKNVTPKVGDAETRKAIRRAFDVWQNVTPLTFEEVPYIELENGKRDVDITIIFASGFHGDSSPFDGEGGFLAHAYFPGPGIGGDTHFDSDEPWTLGNPNHDGNDLFLVAVHELGHALGLEHSNDPTAIMAPFYQYMETDNFKLPSDDLQGIQKIYGPPDKIPPPTRPLPTVPPHRSVPPADPRKNDRQPKPPRPPTADKPSYPGAKPNICDGNFNTLAILRREMFVFKGQIQSLLKSMEIIPLTSEGFGAGSNCIFYTIPNTRDNKADIIQQSAMEELEKRLKYRLTDLHYRLDPATTTHMSHSDLEELKDLQMAFISPQHQHCYESLKECEGQFRDQWFWRVRNNRVMDGYPMQITYFWRGLPPSIDAVYENSEGNFVFFKGNQFWVFKDTTLQPGYPHDLITLGSGIPPHGIDSAIWWEDVGKTYFFKGDRYWRYSEEMRSMDPGYPKPITIWKGIPESPQGAFVHKENGFTYFYKGKEYWKFNNQMLRVEPGYPRSILKDFMGCDGPTDRDKDRHSPQDDVDIVIKLDNTASTVKAIAIVIPCILALCLLVLVYTVFQFKRKGTPRHILYCKRSMQEWV</sequence>
<reference evidence="26" key="1">
    <citation type="journal article" date="2013" name="Nat. Genet.">
        <title>The draft genomes of soft-shell turtle and green sea turtle yield insights into the development and evolution of the turtle-specific body plan.</title>
        <authorList>
            <person name="Wang Z."/>
            <person name="Pascual-Anaya J."/>
            <person name="Zadissa A."/>
            <person name="Li W."/>
            <person name="Niimura Y."/>
            <person name="Huang Z."/>
            <person name="Li C."/>
            <person name="White S."/>
            <person name="Xiong Z."/>
            <person name="Fang D."/>
            <person name="Wang B."/>
            <person name="Ming Y."/>
            <person name="Chen Y."/>
            <person name="Zheng Y."/>
            <person name="Kuraku S."/>
            <person name="Pignatelli M."/>
            <person name="Herrero J."/>
            <person name="Beal K."/>
            <person name="Nozawa M."/>
            <person name="Li Q."/>
            <person name="Wang J."/>
            <person name="Zhang H."/>
            <person name="Yu L."/>
            <person name="Shigenobu S."/>
            <person name="Wang J."/>
            <person name="Liu J."/>
            <person name="Flicek P."/>
            <person name="Searle S."/>
            <person name="Wang J."/>
            <person name="Kuratani S."/>
            <person name="Yin Y."/>
            <person name="Aken B."/>
            <person name="Zhang G."/>
            <person name="Irie N."/>
        </authorList>
    </citation>
    <scope>NUCLEOTIDE SEQUENCE [LARGE SCALE GENOMIC DNA]</scope>
</reference>
<evidence type="ECO:0000256" key="8">
    <source>
        <dbReference type="ARBA" id="ARBA00022737"/>
    </source>
</evidence>
<evidence type="ECO:0000256" key="20">
    <source>
        <dbReference type="PIRSR" id="PIRSR621190-4"/>
    </source>
</evidence>
<dbReference type="CDD" id="cd04278">
    <property type="entry name" value="ZnMc_MMP"/>
    <property type="match status" value="1"/>
</dbReference>
<dbReference type="GO" id="GO:0005886">
    <property type="term" value="C:plasma membrane"/>
    <property type="evidence" value="ECO:0007669"/>
    <property type="project" value="TreeGrafter"/>
</dbReference>
<evidence type="ECO:0000256" key="11">
    <source>
        <dbReference type="ARBA" id="ARBA00022837"/>
    </source>
</evidence>
<dbReference type="InterPro" id="IPR021805">
    <property type="entry name" value="Pept_M10A_metallopeptidase_C"/>
</dbReference>
<dbReference type="PROSITE" id="PS00024">
    <property type="entry name" value="HEMOPEXIN"/>
    <property type="match status" value="1"/>
</dbReference>
<keyword evidence="14 23" id="KW-0472">Membrane</keyword>
<dbReference type="PROSITE" id="PS51642">
    <property type="entry name" value="HEMOPEXIN_2"/>
    <property type="match status" value="4"/>
</dbReference>
<feature type="modified residue" description="Phosphotyrosine; by PKDCC" evidence="20">
    <location>
        <position position="488"/>
    </location>
</feature>
<dbReference type="PRINTS" id="PR00138">
    <property type="entry name" value="MATRIXIN"/>
</dbReference>
<evidence type="ECO:0000256" key="19">
    <source>
        <dbReference type="PIRSR" id="PIRSR621190-2"/>
    </source>
</evidence>
<evidence type="ECO:0000256" key="14">
    <source>
        <dbReference type="ARBA" id="ARBA00023136"/>
    </source>
</evidence>
<keyword evidence="3" id="KW-0645">Protease</keyword>
<feature type="binding site" evidence="19">
    <location>
        <position position="181"/>
    </location>
    <ligand>
        <name>Ca(2+)</name>
        <dbReference type="ChEBI" id="CHEBI:29108"/>
        <label>1</label>
    </ligand>
</feature>
<evidence type="ECO:0000256" key="9">
    <source>
        <dbReference type="ARBA" id="ARBA00022801"/>
    </source>
</evidence>
<name>M7CM57_CHEMY</name>
<dbReference type="Pfam" id="PF01471">
    <property type="entry name" value="PG_binding_1"/>
    <property type="match status" value="1"/>
</dbReference>
<feature type="binding site" evidence="18">
    <location>
        <position position="201"/>
    </location>
    <ligand>
        <name>Zn(2+)</name>
        <dbReference type="ChEBI" id="CHEBI:29105"/>
        <label>2</label>
        <note>catalytic</note>
    </ligand>
</feature>
<dbReference type="Pfam" id="PF00045">
    <property type="entry name" value="Hemopexin"/>
    <property type="match status" value="4"/>
</dbReference>
<dbReference type="GO" id="GO:0001501">
    <property type="term" value="P:skeletal system development"/>
    <property type="evidence" value="ECO:0007669"/>
    <property type="project" value="TreeGrafter"/>
</dbReference>
<feature type="repeat" description="Hemopexin" evidence="21">
    <location>
        <begin position="501"/>
        <end position="549"/>
    </location>
</feature>
<keyword evidence="5 23" id="KW-0812">Transmembrane</keyword>
<feature type="active site" evidence="17">
    <location>
        <position position="202"/>
    </location>
</feature>
<dbReference type="eggNOG" id="KOG1565">
    <property type="taxonomic scope" value="Eukaryota"/>
</dbReference>
<dbReference type="InterPro" id="IPR021158">
    <property type="entry name" value="Pept_M10A_Zn_BS"/>
</dbReference>
<dbReference type="GO" id="GO:0004222">
    <property type="term" value="F:metalloendopeptidase activity"/>
    <property type="evidence" value="ECO:0007669"/>
    <property type="project" value="InterPro"/>
</dbReference>
<dbReference type="STRING" id="8469.M7CM57"/>
<gene>
    <name evidence="25" type="ORF">UY3_00437</name>
</gene>
<evidence type="ECO:0000256" key="13">
    <source>
        <dbReference type="ARBA" id="ARBA00023049"/>
    </source>
</evidence>
<comment type="subcellular location">
    <subcellularLocation>
        <location evidence="1">Membrane</location>
        <topology evidence="1">Single-pass type I membrane protein</topology>
    </subcellularLocation>
</comment>
<keyword evidence="26" id="KW-1185">Reference proteome</keyword>
<dbReference type="AlphaFoldDB" id="M7CM57"/>
<evidence type="ECO:0000313" key="25">
    <source>
        <dbReference type="EMBL" id="EMP42277.1"/>
    </source>
</evidence>
<feature type="transmembrane region" description="Helical" evidence="23">
    <location>
        <begin position="629"/>
        <end position="650"/>
    </location>
</feature>
<feature type="binding site" evidence="19">
    <location>
        <position position="174"/>
    </location>
    <ligand>
        <name>Ca(2+)</name>
        <dbReference type="ChEBI" id="CHEBI:29108"/>
        <label>2</label>
    </ligand>
</feature>
<feature type="binding site" evidence="19">
    <location>
        <position position="178"/>
    </location>
    <ligand>
        <name>Ca(2+)</name>
        <dbReference type="ChEBI" id="CHEBI:29108"/>
        <label>3</label>
    </ligand>
</feature>
<dbReference type="FunFam" id="3.40.390.10:FF:000005">
    <property type="entry name" value="Matrix metallopeptidase 16"/>
    <property type="match status" value="1"/>
</dbReference>
<dbReference type="GO" id="GO:0005615">
    <property type="term" value="C:extracellular space"/>
    <property type="evidence" value="ECO:0007669"/>
    <property type="project" value="TreeGrafter"/>
</dbReference>
<dbReference type="InterPro" id="IPR002477">
    <property type="entry name" value="Peptidoglycan-bd-like"/>
</dbReference>
<dbReference type="InterPro" id="IPR018486">
    <property type="entry name" value="Hemopexin_CS"/>
</dbReference>
<evidence type="ECO:0000256" key="15">
    <source>
        <dbReference type="ARBA" id="ARBA00023145"/>
    </source>
</evidence>
<dbReference type="SUPFAM" id="SSF47090">
    <property type="entry name" value="PGBD-like"/>
    <property type="match status" value="1"/>
</dbReference>
<dbReference type="PANTHER" id="PTHR10201">
    <property type="entry name" value="MATRIX METALLOPROTEINASE"/>
    <property type="match status" value="1"/>
</dbReference>
<evidence type="ECO:0000256" key="2">
    <source>
        <dbReference type="ARBA" id="ARBA00010370"/>
    </source>
</evidence>
<keyword evidence="15" id="KW-0865">Zymogen</keyword>
<evidence type="ECO:0000313" key="26">
    <source>
        <dbReference type="Proteomes" id="UP000031443"/>
    </source>
</evidence>
<dbReference type="EMBL" id="KB476411">
    <property type="protein sequence ID" value="EMP42277.1"/>
    <property type="molecule type" value="Genomic_DNA"/>
</dbReference>
<feature type="binding site" evidence="19">
    <location>
        <position position="156"/>
    </location>
    <ligand>
        <name>Ca(2+)</name>
        <dbReference type="ChEBI" id="CHEBI:29108"/>
        <label>3</label>
    </ligand>
</feature>
<proteinExistence type="inferred from homology"/>
<dbReference type="InterPro" id="IPR001818">
    <property type="entry name" value="Pept_M10_metallopeptidase"/>
</dbReference>
<evidence type="ECO:0000256" key="4">
    <source>
        <dbReference type="ARBA" id="ARBA00022685"/>
    </source>
</evidence>
<dbReference type="FunFam" id="2.110.10.10:FF:000001">
    <property type="entry name" value="Matrix metallopeptidase 24"/>
    <property type="match status" value="1"/>
</dbReference>
<evidence type="ECO:0000256" key="12">
    <source>
        <dbReference type="ARBA" id="ARBA00022989"/>
    </source>
</evidence>
<dbReference type="Gene3D" id="3.40.390.10">
    <property type="entry name" value="Collagenase (Catalytic Domain)"/>
    <property type="match status" value="1"/>
</dbReference>
<dbReference type="Proteomes" id="UP000031443">
    <property type="component" value="Unassembled WGS sequence"/>
</dbReference>
<evidence type="ECO:0000256" key="22">
    <source>
        <dbReference type="SAM" id="MobiDB-lite"/>
    </source>
</evidence>
<keyword evidence="7" id="KW-0732">Signal</keyword>
<dbReference type="CDD" id="cd00094">
    <property type="entry name" value="HX"/>
    <property type="match status" value="1"/>
</dbReference>
<dbReference type="GO" id="GO:0031012">
    <property type="term" value="C:extracellular matrix"/>
    <property type="evidence" value="ECO:0007669"/>
    <property type="project" value="InterPro"/>
</dbReference>
<protein>
    <submittedName>
        <fullName evidence="25">Matrix metalloproteinase-16</fullName>
    </submittedName>
</protein>
<feature type="binding site" evidence="18">
    <location>
        <position position="211"/>
    </location>
    <ligand>
        <name>Zn(2+)</name>
        <dbReference type="ChEBI" id="CHEBI:29105"/>
        <label>2</label>
        <note>catalytic</note>
    </ligand>
</feature>
<feature type="non-terminal residue" evidence="25">
    <location>
        <position position="1"/>
    </location>
</feature>
<feature type="repeat" description="Hemopexin" evidence="21">
    <location>
        <begin position="454"/>
        <end position="499"/>
    </location>
</feature>
<dbReference type="PIRSF" id="PIRSF001191">
    <property type="entry name" value="Peptidase_M10A_matrix"/>
    <property type="match status" value="1"/>
</dbReference>